<gene>
    <name evidence="15" type="ORF">SAMN05443999_104174</name>
</gene>
<reference evidence="15 16" key="1">
    <citation type="submission" date="2016-10" db="EMBL/GenBank/DDBJ databases">
        <authorList>
            <person name="de Groot N.N."/>
        </authorList>
    </citation>
    <scope>NUCLEOTIDE SEQUENCE [LARGE SCALE GENOMIC DNA]</scope>
    <source>
        <strain evidence="15 16">DSM 100674</strain>
    </source>
</reference>
<feature type="transmembrane region" description="Helical" evidence="13">
    <location>
        <begin position="81"/>
        <end position="101"/>
    </location>
</feature>
<dbReference type="AlphaFoldDB" id="A0A1H7NLK7"/>
<dbReference type="SUPFAM" id="SSF81342">
    <property type="entry name" value="Transmembrane di-heme cytochromes"/>
    <property type="match status" value="1"/>
</dbReference>
<dbReference type="PANTHER" id="PTHR30529">
    <property type="entry name" value="CYTOCHROME B561"/>
    <property type="match status" value="1"/>
</dbReference>
<feature type="domain" description="Cytochrome b561 bacterial/Ni-hydrogenase" evidence="14">
    <location>
        <begin position="3"/>
        <end position="182"/>
    </location>
</feature>
<keyword evidence="10" id="KW-0408">Iron</keyword>
<dbReference type="InterPro" id="IPR011577">
    <property type="entry name" value="Cyt_b561_bac/Ni-Hgenase"/>
</dbReference>
<evidence type="ECO:0000256" key="8">
    <source>
        <dbReference type="ARBA" id="ARBA00022982"/>
    </source>
</evidence>
<dbReference type="GO" id="GO:0022904">
    <property type="term" value="P:respiratory electron transport chain"/>
    <property type="evidence" value="ECO:0007669"/>
    <property type="project" value="InterPro"/>
</dbReference>
<dbReference type="GO" id="GO:0005886">
    <property type="term" value="C:plasma membrane"/>
    <property type="evidence" value="ECO:0007669"/>
    <property type="project" value="UniProtKB-SubCell"/>
</dbReference>
<evidence type="ECO:0000256" key="4">
    <source>
        <dbReference type="ARBA" id="ARBA00022475"/>
    </source>
</evidence>
<dbReference type="RefSeq" id="WP_093034807.1">
    <property type="nucleotide sequence ID" value="NZ_FOAG01000004.1"/>
</dbReference>
<evidence type="ECO:0000313" key="16">
    <source>
        <dbReference type="Proteomes" id="UP000199582"/>
    </source>
</evidence>
<feature type="transmembrane region" description="Helical" evidence="13">
    <location>
        <begin position="40"/>
        <end position="61"/>
    </location>
</feature>
<comment type="similarity">
    <text evidence="12">Belongs to the cytochrome b561 family.</text>
</comment>
<evidence type="ECO:0000256" key="7">
    <source>
        <dbReference type="ARBA" id="ARBA00022723"/>
    </source>
</evidence>
<keyword evidence="11 13" id="KW-0472">Membrane</keyword>
<evidence type="ECO:0000259" key="14">
    <source>
        <dbReference type="Pfam" id="PF01292"/>
    </source>
</evidence>
<feature type="transmembrane region" description="Helical" evidence="13">
    <location>
        <begin position="6"/>
        <end position="28"/>
    </location>
</feature>
<keyword evidence="8" id="KW-0249">Electron transport</keyword>
<dbReference type="EMBL" id="FOAG01000004">
    <property type="protein sequence ID" value="SEL24219.1"/>
    <property type="molecule type" value="Genomic_DNA"/>
</dbReference>
<organism evidence="15 16">
    <name type="scientific">Roseovarius azorensis</name>
    <dbReference type="NCBI Taxonomy" id="1287727"/>
    <lineage>
        <taxon>Bacteria</taxon>
        <taxon>Pseudomonadati</taxon>
        <taxon>Pseudomonadota</taxon>
        <taxon>Alphaproteobacteria</taxon>
        <taxon>Rhodobacterales</taxon>
        <taxon>Roseobacteraceae</taxon>
        <taxon>Roseovarius</taxon>
    </lineage>
</organism>
<keyword evidence="6 13" id="KW-0812">Transmembrane</keyword>
<dbReference type="GO" id="GO:0020037">
    <property type="term" value="F:heme binding"/>
    <property type="evidence" value="ECO:0007669"/>
    <property type="project" value="TreeGrafter"/>
</dbReference>
<evidence type="ECO:0000256" key="5">
    <source>
        <dbReference type="ARBA" id="ARBA00022617"/>
    </source>
</evidence>
<keyword evidence="3" id="KW-0813">Transport</keyword>
<sequence>MQRYSMPAVILHWLTASLIIGNLTLGLLTESFPEAQIRSVIDTHKSLGITILGLVLLRILWRFMRPPPPLPAQYGSLEKRMAYLAHAALYLLMIAIPLSGWMHDSAWKAAAEIPMRWFGLFQWPRIGWIMQVEPVLKERLHALLGTIHEGLAYALVALVLLHVAAVLKHEWIDKEPEFRRMWR</sequence>
<dbReference type="STRING" id="1287727.SAMN05443999_104174"/>
<comment type="cofactor">
    <cofactor evidence="1">
        <name>heme b</name>
        <dbReference type="ChEBI" id="CHEBI:60344"/>
    </cofactor>
</comment>
<keyword evidence="7" id="KW-0479">Metal-binding</keyword>
<evidence type="ECO:0000256" key="6">
    <source>
        <dbReference type="ARBA" id="ARBA00022692"/>
    </source>
</evidence>
<evidence type="ECO:0000256" key="12">
    <source>
        <dbReference type="ARBA" id="ARBA00037975"/>
    </source>
</evidence>
<protein>
    <submittedName>
        <fullName evidence="15">Cytochrome b561</fullName>
    </submittedName>
</protein>
<dbReference type="Proteomes" id="UP000199582">
    <property type="component" value="Unassembled WGS sequence"/>
</dbReference>
<comment type="subcellular location">
    <subcellularLocation>
        <location evidence="2">Cell membrane</location>
        <topology evidence="2">Multi-pass membrane protein</topology>
    </subcellularLocation>
</comment>
<name>A0A1H7NLK7_9RHOB</name>
<accession>A0A1H7NLK7</accession>
<evidence type="ECO:0000313" key="15">
    <source>
        <dbReference type="EMBL" id="SEL24219.1"/>
    </source>
</evidence>
<keyword evidence="4" id="KW-1003">Cell membrane</keyword>
<evidence type="ECO:0000256" key="11">
    <source>
        <dbReference type="ARBA" id="ARBA00023136"/>
    </source>
</evidence>
<dbReference type="PANTHER" id="PTHR30529:SF1">
    <property type="entry name" value="CYTOCHROME B561 HOMOLOG 2"/>
    <property type="match status" value="1"/>
</dbReference>
<evidence type="ECO:0000256" key="13">
    <source>
        <dbReference type="SAM" id="Phobius"/>
    </source>
</evidence>
<dbReference type="InterPro" id="IPR052168">
    <property type="entry name" value="Cytochrome_b561_oxidase"/>
</dbReference>
<dbReference type="Pfam" id="PF01292">
    <property type="entry name" value="Ni_hydr_CYTB"/>
    <property type="match status" value="1"/>
</dbReference>
<dbReference type="OrthoDB" id="1247465at2"/>
<dbReference type="GO" id="GO:0009055">
    <property type="term" value="F:electron transfer activity"/>
    <property type="evidence" value="ECO:0007669"/>
    <property type="project" value="InterPro"/>
</dbReference>
<proteinExistence type="inferred from homology"/>
<evidence type="ECO:0000256" key="10">
    <source>
        <dbReference type="ARBA" id="ARBA00023004"/>
    </source>
</evidence>
<dbReference type="Gene3D" id="1.20.950.20">
    <property type="entry name" value="Transmembrane di-heme cytochromes, Chain C"/>
    <property type="match status" value="1"/>
</dbReference>
<keyword evidence="5" id="KW-0349">Heme</keyword>
<feature type="transmembrane region" description="Helical" evidence="13">
    <location>
        <begin position="150"/>
        <end position="171"/>
    </location>
</feature>
<evidence type="ECO:0000256" key="1">
    <source>
        <dbReference type="ARBA" id="ARBA00001970"/>
    </source>
</evidence>
<dbReference type="GO" id="GO:0046872">
    <property type="term" value="F:metal ion binding"/>
    <property type="evidence" value="ECO:0007669"/>
    <property type="project" value="UniProtKB-KW"/>
</dbReference>
<keyword evidence="16" id="KW-1185">Reference proteome</keyword>
<evidence type="ECO:0000256" key="3">
    <source>
        <dbReference type="ARBA" id="ARBA00022448"/>
    </source>
</evidence>
<dbReference type="InterPro" id="IPR016174">
    <property type="entry name" value="Di-haem_cyt_TM"/>
</dbReference>
<evidence type="ECO:0000256" key="9">
    <source>
        <dbReference type="ARBA" id="ARBA00022989"/>
    </source>
</evidence>
<evidence type="ECO:0000256" key="2">
    <source>
        <dbReference type="ARBA" id="ARBA00004651"/>
    </source>
</evidence>
<keyword evidence="9 13" id="KW-1133">Transmembrane helix</keyword>